<dbReference type="EMBL" id="GBRH01265903">
    <property type="protein sequence ID" value="JAD31992.1"/>
    <property type="molecule type" value="Transcribed_RNA"/>
</dbReference>
<protein>
    <submittedName>
        <fullName evidence="1">Uncharacterized protein</fullName>
    </submittedName>
</protein>
<proteinExistence type="predicted"/>
<accession>A0A0A8ZAW0</accession>
<reference evidence="1" key="1">
    <citation type="submission" date="2014-09" db="EMBL/GenBank/DDBJ databases">
        <authorList>
            <person name="Magalhaes I.L.F."/>
            <person name="Oliveira U."/>
            <person name="Santos F.R."/>
            <person name="Vidigal T.H.D.A."/>
            <person name="Brescovit A.D."/>
            <person name="Santos A.J."/>
        </authorList>
    </citation>
    <scope>NUCLEOTIDE SEQUENCE</scope>
    <source>
        <tissue evidence="1">Shoot tissue taken approximately 20 cm above the soil surface</tissue>
    </source>
</reference>
<reference evidence="1" key="2">
    <citation type="journal article" date="2015" name="Data Brief">
        <title>Shoot transcriptome of the giant reed, Arundo donax.</title>
        <authorList>
            <person name="Barrero R.A."/>
            <person name="Guerrero F.D."/>
            <person name="Moolhuijzen P."/>
            <person name="Goolsby J.A."/>
            <person name="Tidwell J."/>
            <person name="Bellgard S.E."/>
            <person name="Bellgard M.I."/>
        </authorList>
    </citation>
    <scope>NUCLEOTIDE SEQUENCE</scope>
    <source>
        <tissue evidence="1">Shoot tissue taken approximately 20 cm above the soil surface</tissue>
    </source>
</reference>
<evidence type="ECO:0000313" key="1">
    <source>
        <dbReference type="EMBL" id="JAD31992.1"/>
    </source>
</evidence>
<sequence>MIQRGNCQTYTTKFKSSYMQPSLSQSQLLTLYPHKPSHTFVNNY</sequence>
<dbReference type="AlphaFoldDB" id="A0A0A8ZAW0"/>
<organism evidence="1">
    <name type="scientific">Arundo donax</name>
    <name type="common">Giant reed</name>
    <name type="synonym">Donax arundinaceus</name>
    <dbReference type="NCBI Taxonomy" id="35708"/>
    <lineage>
        <taxon>Eukaryota</taxon>
        <taxon>Viridiplantae</taxon>
        <taxon>Streptophyta</taxon>
        <taxon>Embryophyta</taxon>
        <taxon>Tracheophyta</taxon>
        <taxon>Spermatophyta</taxon>
        <taxon>Magnoliopsida</taxon>
        <taxon>Liliopsida</taxon>
        <taxon>Poales</taxon>
        <taxon>Poaceae</taxon>
        <taxon>PACMAD clade</taxon>
        <taxon>Arundinoideae</taxon>
        <taxon>Arundineae</taxon>
        <taxon>Arundo</taxon>
    </lineage>
</organism>
<name>A0A0A8ZAW0_ARUDO</name>